<name>A0A7J4IT72_9ARCH</name>
<comment type="caution">
    <text evidence="7">The sequence shown here is derived from an EMBL/GenBank/DDBJ whole genome shotgun (WGS) entry which is preliminary data.</text>
</comment>
<keyword evidence="5" id="KW-0862">Zinc</keyword>
<keyword evidence="3" id="KW-0479">Metal-binding</keyword>
<dbReference type="PROSITE" id="PS00903">
    <property type="entry name" value="CYT_DCMP_DEAMINASES_1"/>
    <property type="match status" value="1"/>
</dbReference>
<dbReference type="InterPro" id="IPR016192">
    <property type="entry name" value="APOBEC/CMP_deaminase_Zn-bd"/>
</dbReference>
<dbReference type="Pfam" id="PF00383">
    <property type="entry name" value="dCMP_cyt_deam_1"/>
    <property type="match status" value="1"/>
</dbReference>
<evidence type="ECO:0000256" key="1">
    <source>
        <dbReference type="ARBA" id="ARBA00001947"/>
    </source>
</evidence>
<dbReference type="CDD" id="cd01286">
    <property type="entry name" value="deoxycytidylate_deaminase"/>
    <property type="match status" value="1"/>
</dbReference>
<dbReference type="PROSITE" id="PS51747">
    <property type="entry name" value="CYT_DCMP_DEAMINASES_2"/>
    <property type="match status" value="1"/>
</dbReference>
<dbReference type="InterPro" id="IPR016193">
    <property type="entry name" value="Cytidine_deaminase-like"/>
</dbReference>
<dbReference type="AlphaFoldDB" id="A0A7J4IT72"/>
<evidence type="ECO:0000313" key="8">
    <source>
        <dbReference type="Proteomes" id="UP000577419"/>
    </source>
</evidence>
<dbReference type="Gene3D" id="3.40.140.10">
    <property type="entry name" value="Cytidine Deaminase, domain 2"/>
    <property type="match status" value="1"/>
</dbReference>
<evidence type="ECO:0000313" key="7">
    <source>
        <dbReference type="EMBL" id="HIH08652.1"/>
    </source>
</evidence>
<dbReference type="Gene3D" id="3.40.50.300">
    <property type="entry name" value="P-loop containing nucleotide triphosphate hydrolases"/>
    <property type="match status" value="1"/>
</dbReference>
<comment type="cofactor">
    <cofactor evidence="1">
        <name>Zn(2+)</name>
        <dbReference type="ChEBI" id="CHEBI:29105"/>
    </cofactor>
</comment>
<keyword evidence="4" id="KW-0378">Hydrolase</keyword>
<accession>A0A7J4IT72</accession>
<dbReference type="InterPro" id="IPR027417">
    <property type="entry name" value="P-loop_NTPase"/>
</dbReference>
<proteinExistence type="inferred from homology"/>
<protein>
    <submittedName>
        <fullName evidence="7">AAA family ATPase</fullName>
    </submittedName>
</protein>
<dbReference type="GO" id="GO:0008270">
    <property type="term" value="F:zinc ion binding"/>
    <property type="evidence" value="ECO:0007669"/>
    <property type="project" value="InterPro"/>
</dbReference>
<dbReference type="InterPro" id="IPR015517">
    <property type="entry name" value="dCMP_deaminase-rel"/>
</dbReference>
<evidence type="ECO:0000256" key="4">
    <source>
        <dbReference type="ARBA" id="ARBA00022801"/>
    </source>
</evidence>
<organism evidence="7 8">
    <name type="scientific">Candidatus Iainarchaeum sp</name>
    <dbReference type="NCBI Taxonomy" id="3101447"/>
    <lineage>
        <taxon>Archaea</taxon>
        <taxon>Candidatus Iainarchaeota</taxon>
        <taxon>Candidatus Iainarchaeia</taxon>
        <taxon>Candidatus Iainarchaeales</taxon>
        <taxon>Candidatus Iainarchaeaceae</taxon>
        <taxon>Candidatus Iainarchaeum</taxon>
    </lineage>
</organism>
<dbReference type="InterPro" id="IPR002125">
    <property type="entry name" value="CMP_dCMP_dom"/>
</dbReference>
<dbReference type="PANTHER" id="PTHR11086:SF18">
    <property type="entry name" value="DEOXYCYTIDYLATE DEAMINASE"/>
    <property type="match status" value="1"/>
</dbReference>
<dbReference type="InterPro" id="IPR035105">
    <property type="entry name" value="Deoxycytidylate_deaminase_dom"/>
</dbReference>
<dbReference type="Pfam" id="PF13238">
    <property type="entry name" value="AAA_18"/>
    <property type="match status" value="1"/>
</dbReference>
<dbReference type="GO" id="GO:0004132">
    <property type="term" value="F:dCMP deaminase activity"/>
    <property type="evidence" value="ECO:0007669"/>
    <property type="project" value="TreeGrafter"/>
</dbReference>
<evidence type="ECO:0000256" key="5">
    <source>
        <dbReference type="ARBA" id="ARBA00022833"/>
    </source>
</evidence>
<feature type="domain" description="CMP/dCMP-type deaminase" evidence="6">
    <location>
        <begin position="192"/>
        <end position="331"/>
    </location>
</feature>
<evidence type="ECO:0000256" key="2">
    <source>
        <dbReference type="ARBA" id="ARBA00006576"/>
    </source>
</evidence>
<dbReference type="GO" id="GO:0005737">
    <property type="term" value="C:cytoplasm"/>
    <property type="evidence" value="ECO:0007669"/>
    <property type="project" value="TreeGrafter"/>
</dbReference>
<gene>
    <name evidence="7" type="ORF">HA237_04755</name>
</gene>
<reference evidence="8" key="1">
    <citation type="journal article" date="2020" name="bioRxiv">
        <title>A rank-normalized archaeal taxonomy based on genome phylogeny resolves widespread incomplete and uneven classifications.</title>
        <authorList>
            <person name="Rinke C."/>
            <person name="Chuvochina M."/>
            <person name="Mussig A.J."/>
            <person name="Chaumeil P.-A."/>
            <person name="Waite D.W."/>
            <person name="Whitman W.B."/>
            <person name="Parks D.H."/>
            <person name="Hugenholtz P."/>
        </authorList>
    </citation>
    <scope>NUCLEOTIDE SEQUENCE [LARGE SCALE GENOMIC DNA]</scope>
</reference>
<evidence type="ECO:0000256" key="3">
    <source>
        <dbReference type="ARBA" id="ARBA00022723"/>
    </source>
</evidence>
<dbReference type="SUPFAM" id="SSF53927">
    <property type="entry name" value="Cytidine deaminase-like"/>
    <property type="match status" value="1"/>
</dbReference>
<comment type="similarity">
    <text evidence="2">Belongs to the cytidine and deoxycytidylate deaminase family.</text>
</comment>
<sequence length="336" mass="37300">MGAKMLIGLTGRNAAGKGTVAEYLKERSFYYASLSDAIRDEAKMCGRELTRENLISIGNELRQKLGAGVLAERILGKLEQDKNYVIDSIRNPEEALALKKRGNFFLVCVEASAKKRFERIKKRGREKDPKTVGEFSKLEKMEAKSSDPASQQLEATIALADKRVVNDGTIEQLHRRVESMLRELPQNFERPGWDEYFINVAKTIATRSNCVKRKVAALIVKDKRIISTGYNGTPRGVANCNEGGCPRCNSFAKSGTALEECICSHAEENAIVQAAYHGVNLKGGILYCTFSPCLNCSKMIINAGIERVVFNADYPLSDTAKRILKEAGIELEKHKM</sequence>
<dbReference type="SUPFAM" id="SSF52540">
    <property type="entry name" value="P-loop containing nucleoside triphosphate hydrolases"/>
    <property type="match status" value="1"/>
</dbReference>
<dbReference type="EMBL" id="DUFG01000022">
    <property type="protein sequence ID" value="HIH08652.1"/>
    <property type="molecule type" value="Genomic_DNA"/>
</dbReference>
<dbReference type="Proteomes" id="UP000577419">
    <property type="component" value="Unassembled WGS sequence"/>
</dbReference>
<evidence type="ECO:0000259" key="6">
    <source>
        <dbReference type="PROSITE" id="PS51747"/>
    </source>
</evidence>
<dbReference type="PANTHER" id="PTHR11086">
    <property type="entry name" value="DEOXYCYTIDYLATE DEAMINASE-RELATED"/>
    <property type="match status" value="1"/>
</dbReference>